<dbReference type="EMBL" id="JAXQNO010000001">
    <property type="protein sequence ID" value="KAK4804831.1"/>
    <property type="molecule type" value="Genomic_DNA"/>
</dbReference>
<dbReference type="Proteomes" id="UP001346149">
    <property type="component" value="Unassembled WGS sequence"/>
</dbReference>
<dbReference type="AlphaFoldDB" id="A0AAN7N4W7"/>
<protein>
    <submittedName>
        <fullName evidence="1">Uncharacterized protein</fullName>
    </submittedName>
</protein>
<accession>A0AAN7N4W7</accession>
<comment type="caution">
    <text evidence="1">The sequence shown here is derived from an EMBL/GenBank/DDBJ whole genome shotgun (WGS) entry which is preliminary data.</text>
</comment>
<reference evidence="1 2" key="1">
    <citation type="journal article" date="2023" name="Hortic Res">
        <title>Pangenome of water caltrop reveals structural variations and asymmetric subgenome divergence after allopolyploidization.</title>
        <authorList>
            <person name="Zhang X."/>
            <person name="Chen Y."/>
            <person name="Wang L."/>
            <person name="Yuan Y."/>
            <person name="Fang M."/>
            <person name="Shi L."/>
            <person name="Lu R."/>
            <person name="Comes H.P."/>
            <person name="Ma Y."/>
            <person name="Chen Y."/>
            <person name="Huang G."/>
            <person name="Zhou Y."/>
            <person name="Zheng Z."/>
            <person name="Qiu Y."/>
        </authorList>
    </citation>
    <scope>NUCLEOTIDE SEQUENCE [LARGE SCALE GENOMIC DNA]</scope>
    <source>
        <strain evidence="1">F231</strain>
    </source>
</reference>
<proteinExistence type="predicted"/>
<gene>
    <name evidence="1" type="ORF">SAY86_004648</name>
</gene>
<name>A0AAN7N4W7_TRANT</name>
<sequence>MLFHIVDQIVSSERYDLQTFPGISVPFESYYLTLNGKRRNLGFWSQASKYLHYFFKWRDNHVSFIREMPKQIVISGGLQNCSRCQWIDILWVSCVVTLIRYKIFLVDFSTEASLSFCYCDPNHGGLDCNVEIVSSQGHSAIYLPYCIKCCSNFACLLGTQTEGFRRMGALYMQWNF</sequence>
<keyword evidence="2" id="KW-1185">Reference proteome</keyword>
<evidence type="ECO:0000313" key="1">
    <source>
        <dbReference type="EMBL" id="KAK4804831.1"/>
    </source>
</evidence>
<evidence type="ECO:0000313" key="2">
    <source>
        <dbReference type="Proteomes" id="UP001346149"/>
    </source>
</evidence>
<organism evidence="1 2">
    <name type="scientific">Trapa natans</name>
    <name type="common">Water chestnut</name>
    <dbReference type="NCBI Taxonomy" id="22666"/>
    <lineage>
        <taxon>Eukaryota</taxon>
        <taxon>Viridiplantae</taxon>
        <taxon>Streptophyta</taxon>
        <taxon>Embryophyta</taxon>
        <taxon>Tracheophyta</taxon>
        <taxon>Spermatophyta</taxon>
        <taxon>Magnoliopsida</taxon>
        <taxon>eudicotyledons</taxon>
        <taxon>Gunneridae</taxon>
        <taxon>Pentapetalae</taxon>
        <taxon>rosids</taxon>
        <taxon>malvids</taxon>
        <taxon>Myrtales</taxon>
        <taxon>Lythraceae</taxon>
        <taxon>Trapa</taxon>
    </lineage>
</organism>